<evidence type="ECO:0000313" key="1">
    <source>
        <dbReference type="EMBL" id="KAF2903508.1"/>
    </source>
</evidence>
<reference evidence="1" key="1">
    <citation type="submission" date="2019-08" db="EMBL/GenBank/DDBJ databases">
        <title>The genome of the North American firefly Photinus pyralis.</title>
        <authorList>
            <consortium name="Photinus pyralis genome working group"/>
            <person name="Fallon T.R."/>
            <person name="Sander Lower S.E."/>
            <person name="Weng J.-K."/>
        </authorList>
    </citation>
    <scope>NUCLEOTIDE SEQUENCE</scope>
    <source>
        <strain evidence="1">TRF0915ILg1</strain>
        <tissue evidence="1">Whole body</tissue>
    </source>
</reference>
<dbReference type="AlphaFoldDB" id="A0A8K0GMY8"/>
<dbReference type="PANTHER" id="PTHR46409">
    <property type="entry name" value="HTH PSQ-TYPE DOMAIN-CONTAINING PROTEIN"/>
    <property type="match status" value="1"/>
</dbReference>
<name>A0A8K0GMY8_IGNLU</name>
<keyword evidence="2" id="KW-1185">Reference proteome</keyword>
<dbReference type="EMBL" id="VTPC01001012">
    <property type="protein sequence ID" value="KAF2903508.1"/>
    <property type="molecule type" value="Genomic_DNA"/>
</dbReference>
<dbReference type="Proteomes" id="UP000801492">
    <property type="component" value="Unassembled WGS sequence"/>
</dbReference>
<comment type="caution">
    <text evidence="1">The sequence shown here is derived from an EMBL/GenBank/DDBJ whole genome shotgun (WGS) entry which is preliminary data.</text>
</comment>
<organism evidence="1 2">
    <name type="scientific">Ignelater luminosus</name>
    <name type="common">Cucubano</name>
    <name type="synonym">Pyrophorus luminosus</name>
    <dbReference type="NCBI Taxonomy" id="2038154"/>
    <lineage>
        <taxon>Eukaryota</taxon>
        <taxon>Metazoa</taxon>
        <taxon>Ecdysozoa</taxon>
        <taxon>Arthropoda</taxon>
        <taxon>Hexapoda</taxon>
        <taxon>Insecta</taxon>
        <taxon>Pterygota</taxon>
        <taxon>Neoptera</taxon>
        <taxon>Endopterygota</taxon>
        <taxon>Coleoptera</taxon>
        <taxon>Polyphaga</taxon>
        <taxon>Elateriformia</taxon>
        <taxon>Elateroidea</taxon>
        <taxon>Elateridae</taxon>
        <taxon>Agrypninae</taxon>
        <taxon>Pyrophorini</taxon>
        <taxon>Ignelater</taxon>
    </lineage>
</organism>
<proteinExistence type="predicted"/>
<accession>A0A8K0GMY8</accession>
<gene>
    <name evidence="1" type="ORF">ILUMI_02675</name>
</gene>
<dbReference type="PANTHER" id="PTHR46409:SF1">
    <property type="entry name" value="HTH PSQ-TYPE DOMAIN-CONTAINING PROTEIN"/>
    <property type="match status" value="1"/>
</dbReference>
<evidence type="ECO:0000313" key="2">
    <source>
        <dbReference type="Proteomes" id="UP000801492"/>
    </source>
</evidence>
<sequence length="166" mass="18229">MPETCPKGSKTVEIYKGDNQQSCSLTDVSYTDYEEPKSVQTDPPFIIPTNNKKRISDDIKDALACNRTGVSDRSAAIIASAGLRDIGIISEEDSSFIVERSKILRARTPGTFHRTTARFCFIRGDIVGNNPCHTQAVERCIKLVTEASQAVCGDDVRDGFIGVRLK</sequence>
<protein>
    <submittedName>
        <fullName evidence="1">Uncharacterized protein</fullName>
    </submittedName>
</protein>